<comment type="catalytic activity">
    <reaction evidence="1 13">
        <text>L-glutamyl-[protein] + S-adenosyl-L-methionine = [protein]-L-glutamate 5-O-methyl ester + S-adenosyl-L-homocysteine</text>
        <dbReference type="Rhea" id="RHEA:24452"/>
        <dbReference type="Rhea" id="RHEA-COMP:10208"/>
        <dbReference type="Rhea" id="RHEA-COMP:10311"/>
        <dbReference type="ChEBI" id="CHEBI:29973"/>
        <dbReference type="ChEBI" id="CHEBI:57856"/>
        <dbReference type="ChEBI" id="CHEBI:59789"/>
        <dbReference type="ChEBI" id="CHEBI:82795"/>
    </reaction>
</comment>
<dbReference type="InterPro" id="IPR002791">
    <property type="entry name" value="ARMT1-like_metal-bd"/>
</dbReference>
<keyword evidence="5 13" id="KW-0489">Methyltransferase</keyword>
<sequence>MKTVMSVTTRAPEPHSAKDKDTFAYKTVAHRLPVILTKAIDTTCRRLKSLVESGVVSSDHRLDAEQEMKDSIGRMAKLRNELQTDKPFVELVSTAPDVHIWNRCLSDHMSEFRCEPKWFTTSWLYAECYLYRRVREAFQLTQYVNTFDPFSESKEEALKSSIHAIEVLTEFMRTSFATKDTDIETEFTRFIELSLWGNKCDLSLSAGSQTNQFANPTQDLIQMRDFIIDNHTKQLWHFVDTYRSSSDGLQLSLVLDNSGFELFTDLCLIEFLETSGILNDKSVVKFYVKSMPWFVSDVMTKDFHWFLRYLCDDSNTHSSAVKELAHKWTHNLKTGKWLIIDDHFWTLPHDFSQMKTISPQLYHSLSESNLIVFKGDLNYRKLTADLKWDLSVPFDTSLRGFLPTTLCSLRTIKADVVVGIQDKQMLQKIHTFADNWRETGDYAVIQLAIKQ</sequence>
<dbReference type="AlphaFoldDB" id="A0A7R9M5N6"/>
<dbReference type="Gene3D" id="3.40.50.10880">
    <property type="entry name" value="Uncharacterised protein PF01937, DUF89, domain 3"/>
    <property type="match status" value="1"/>
</dbReference>
<dbReference type="Pfam" id="PF01937">
    <property type="entry name" value="ARMT1-like_dom"/>
    <property type="match status" value="1"/>
</dbReference>
<dbReference type="SUPFAM" id="SSF111321">
    <property type="entry name" value="AF1104-like"/>
    <property type="match status" value="1"/>
</dbReference>
<accession>A0A7R9M5N6</accession>
<dbReference type="GO" id="GO:0005634">
    <property type="term" value="C:nucleus"/>
    <property type="evidence" value="ECO:0007669"/>
    <property type="project" value="TreeGrafter"/>
</dbReference>
<evidence type="ECO:0000256" key="10">
    <source>
        <dbReference type="ARBA" id="ARBA00023211"/>
    </source>
</evidence>
<keyword evidence="8 13" id="KW-0479">Metal-binding</keyword>
<keyword evidence="7" id="KW-0949">S-adenosyl-L-methionine</keyword>
<evidence type="ECO:0000256" key="7">
    <source>
        <dbReference type="ARBA" id="ARBA00022691"/>
    </source>
</evidence>
<reference evidence="15" key="1">
    <citation type="submission" date="2020-11" db="EMBL/GenBank/DDBJ databases">
        <authorList>
            <person name="Tran Van P."/>
        </authorList>
    </citation>
    <scope>NUCLEOTIDE SEQUENCE</scope>
</reference>
<evidence type="ECO:0000256" key="6">
    <source>
        <dbReference type="ARBA" id="ARBA00022679"/>
    </source>
</evidence>
<keyword evidence="6" id="KW-0808">Transferase</keyword>
<organism evidence="15">
    <name type="scientific">Oppiella nova</name>
    <dbReference type="NCBI Taxonomy" id="334625"/>
    <lineage>
        <taxon>Eukaryota</taxon>
        <taxon>Metazoa</taxon>
        <taxon>Ecdysozoa</taxon>
        <taxon>Arthropoda</taxon>
        <taxon>Chelicerata</taxon>
        <taxon>Arachnida</taxon>
        <taxon>Acari</taxon>
        <taxon>Acariformes</taxon>
        <taxon>Sarcoptiformes</taxon>
        <taxon>Oribatida</taxon>
        <taxon>Brachypylina</taxon>
        <taxon>Oppioidea</taxon>
        <taxon>Oppiidae</taxon>
        <taxon>Oppiella</taxon>
    </lineage>
</organism>
<dbReference type="Proteomes" id="UP000728032">
    <property type="component" value="Unassembled WGS sequence"/>
</dbReference>
<evidence type="ECO:0000256" key="12">
    <source>
        <dbReference type="ARBA" id="ARBA00048809"/>
    </source>
</evidence>
<evidence type="ECO:0000313" key="15">
    <source>
        <dbReference type="EMBL" id="CAD7653784.1"/>
    </source>
</evidence>
<dbReference type="GO" id="GO:0016791">
    <property type="term" value="F:phosphatase activity"/>
    <property type="evidence" value="ECO:0007669"/>
    <property type="project" value="TreeGrafter"/>
</dbReference>
<dbReference type="GO" id="GO:0046872">
    <property type="term" value="F:metal ion binding"/>
    <property type="evidence" value="ECO:0007669"/>
    <property type="project" value="UniProtKB-UniRule"/>
</dbReference>
<evidence type="ECO:0000259" key="14">
    <source>
        <dbReference type="Pfam" id="PF01937"/>
    </source>
</evidence>
<dbReference type="EC" id="2.1.1.-" evidence="13"/>
<keyword evidence="10 13" id="KW-0464">Manganese</keyword>
<dbReference type="EC" id="3.1.3.-" evidence="13"/>
<evidence type="ECO:0000256" key="3">
    <source>
        <dbReference type="ARBA" id="ARBA00009519"/>
    </source>
</evidence>
<keyword evidence="16" id="KW-1185">Reference proteome</keyword>
<dbReference type="FunFam" id="3.40.50.10880:FF:000002">
    <property type="entry name" value="Acidic residue methyltransferase 1"/>
    <property type="match status" value="1"/>
</dbReference>
<dbReference type="InterPro" id="IPR036075">
    <property type="entry name" value="ARMT-1-like_metal-bd_sf"/>
</dbReference>
<evidence type="ECO:0000313" key="16">
    <source>
        <dbReference type="Proteomes" id="UP000728032"/>
    </source>
</evidence>
<dbReference type="GO" id="GO:0006974">
    <property type="term" value="P:DNA damage response"/>
    <property type="evidence" value="ECO:0007669"/>
    <property type="project" value="TreeGrafter"/>
</dbReference>
<feature type="domain" description="Damage-control phosphatase ARMT1-like metal-binding" evidence="14">
    <location>
        <begin position="27"/>
        <end position="424"/>
    </location>
</feature>
<evidence type="ECO:0000256" key="5">
    <source>
        <dbReference type="ARBA" id="ARBA00022603"/>
    </source>
</evidence>
<evidence type="ECO:0000256" key="1">
    <source>
        <dbReference type="ARBA" id="ARBA00000807"/>
    </source>
</evidence>
<dbReference type="OrthoDB" id="541375at2759"/>
<dbReference type="Gene3D" id="1.20.930.60">
    <property type="match status" value="1"/>
</dbReference>
<evidence type="ECO:0000256" key="4">
    <source>
        <dbReference type="ARBA" id="ARBA00022596"/>
    </source>
</evidence>
<gene>
    <name evidence="15" type="ORF">ONB1V03_LOCUS10437</name>
</gene>
<evidence type="ECO:0000256" key="8">
    <source>
        <dbReference type="ARBA" id="ARBA00022723"/>
    </source>
</evidence>
<protein>
    <recommendedName>
        <fullName evidence="13">Sugar phosphate phosphatase</fullName>
        <ecNumber evidence="13">2.1.1.-</ecNumber>
        <ecNumber evidence="13">3.1.3.-</ecNumber>
    </recommendedName>
</protein>
<keyword evidence="9 13" id="KW-0378">Hydrolase</keyword>
<dbReference type="EMBL" id="OC921918">
    <property type="protein sequence ID" value="CAD7653784.1"/>
    <property type="molecule type" value="Genomic_DNA"/>
</dbReference>
<dbReference type="GO" id="GO:0051998">
    <property type="term" value="F:protein carboxyl O-methyltransferase activity"/>
    <property type="evidence" value="ECO:0007669"/>
    <property type="project" value="UniProtKB-UniRule"/>
</dbReference>
<dbReference type="EMBL" id="CAJPVJ010007093">
    <property type="protein sequence ID" value="CAG2170971.1"/>
    <property type="molecule type" value="Genomic_DNA"/>
</dbReference>
<dbReference type="PANTHER" id="PTHR12260">
    <property type="entry name" value="DAMAGE-CONTROL PHOSPHATASE ARMT1"/>
    <property type="match status" value="1"/>
</dbReference>
<comment type="domain">
    <text evidence="13">Subfamily III proteins have a conserved RTxK motif about 40-50 residues from the C-terminus; the threonine may be replaced by serine or cysteine.</text>
</comment>
<evidence type="ECO:0000256" key="2">
    <source>
        <dbReference type="ARBA" id="ARBA00001326"/>
    </source>
</evidence>
<dbReference type="InterPro" id="IPR039763">
    <property type="entry name" value="ARMT1"/>
</dbReference>
<evidence type="ECO:0000256" key="9">
    <source>
        <dbReference type="ARBA" id="ARBA00022801"/>
    </source>
</evidence>
<dbReference type="PANTHER" id="PTHR12260:SF6">
    <property type="entry name" value="DAMAGE-CONTROL PHOSPHATASE ARMT1"/>
    <property type="match status" value="1"/>
</dbReference>
<comment type="cofactor">
    <cofactor evidence="13">
        <name>Mn(2+)</name>
        <dbReference type="ChEBI" id="CHEBI:29035"/>
    </cofactor>
    <cofactor evidence="13">
        <name>Ni(2+)</name>
        <dbReference type="ChEBI" id="CHEBI:49786"/>
    </cofactor>
</comment>
<comment type="similarity">
    <text evidence="3 13">Belongs to the damage-control phosphatase family. Sugar phosphate phosphatase III subfamily.</text>
</comment>
<comment type="function">
    <text evidence="11 13">Metal-dependent phosphatase that shows phosphatase activity against several substrates, including fructose-1-phosphate and fructose-6-phosphate. Its preference for fructose-1-phosphate, a strong glycating agent that causes DNA damage rather than a canonical yeast metabolite, suggests a damage-control function in hexose phosphate metabolism. Has also been shown to have O-methyltransferase activity that methylates glutamate residues of target proteins to form gamma-glutamyl methyl ester residues. Possibly methylates PCNA, suggesting it is involved in the DNA damage response.</text>
</comment>
<proteinExistence type="inferred from homology"/>
<name>A0A7R9M5N6_9ACAR</name>
<evidence type="ECO:0000256" key="13">
    <source>
        <dbReference type="RuleBase" id="RU367030"/>
    </source>
</evidence>
<dbReference type="GO" id="GO:0032259">
    <property type="term" value="P:methylation"/>
    <property type="evidence" value="ECO:0007669"/>
    <property type="project" value="UniProtKB-KW"/>
</dbReference>
<keyword evidence="4" id="KW-0533">Nickel</keyword>
<comment type="catalytic activity">
    <reaction evidence="2 13">
        <text>beta-D-fructose 1-phosphate + H2O = D-fructose + phosphate</text>
        <dbReference type="Rhea" id="RHEA:35603"/>
        <dbReference type="ChEBI" id="CHEBI:15377"/>
        <dbReference type="ChEBI" id="CHEBI:37721"/>
        <dbReference type="ChEBI" id="CHEBI:43474"/>
        <dbReference type="ChEBI" id="CHEBI:138881"/>
    </reaction>
</comment>
<evidence type="ECO:0000256" key="11">
    <source>
        <dbReference type="ARBA" id="ARBA00045980"/>
    </source>
</evidence>
<comment type="catalytic activity">
    <reaction evidence="12 13">
        <text>beta-D-fructose 6-phosphate = dihydroxyacetone + D-glyceraldehyde 3-phosphate</text>
        <dbReference type="Rhea" id="RHEA:28002"/>
        <dbReference type="ChEBI" id="CHEBI:16016"/>
        <dbReference type="ChEBI" id="CHEBI:57634"/>
        <dbReference type="ChEBI" id="CHEBI:59776"/>
    </reaction>
</comment>